<evidence type="ECO:0000259" key="4">
    <source>
        <dbReference type="PROSITE" id="PS50600"/>
    </source>
</evidence>
<feature type="domain" description="Ubiquitin-like protease family profile" evidence="4">
    <location>
        <begin position="1"/>
        <end position="146"/>
    </location>
</feature>
<dbReference type="InterPro" id="IPR038765">
    <property type="entry name" value="Papain-like_cys_pep_sf"/>
</dbReference>
<comment type="similarity">
    <text evidence="1">Belongs to the peptidase C48 family.</text>
</comment>
<evidence type="ECO:0000256" key="1">
    <source>
        <dbReference type="ARBA" id="ARBA00005234"/>
    </source>
</evidence>
<dbReference type="SUPFAM" id="SSF54001">
    <property type="entry name" value="Cysteine proteinases"/>
    <property type="match status" value="1"/>
</dbReference>
<sequence>MLHTEFLTEDAQAKMQISDELRGYVEGERPTYAKKWENVDFILVPCNVGGHWVVAKIDLVRWTIKVVDSARTSDAKDNGVRAGQMTPLKTMMPFICHQAGYFNNIRWKRWDLTPMLLDIHLPKAKVHRQNDNVSCGMFMIGYIEHIL</sequence>
<gene>
    <name evidence="5" type="ORF">TCM_041240</name>
</gene>
<accession>A0A061GVU7</accession>
<dbReference type="AlphaFoldDB" id="A0A061GVU7"/>
<evidence type="ECO:0000313" key="5">
    <source>
        <dbReference type="EMBL" id="EOY33292.1"/>
    </source>
</evidence>
<dbReference type="GO" id="GO:0008234">
    <property type="term" value="F:cysteine-type peptidase activity"/>
    <property type="evidence" value="ECO:0007669"/>
    <property type="project" value="InterPro"/>
</dbReference>
<dbReference type="Gene3D" id="3.40.395.10">
    <property type="entry name" value="Adenoviral Proteinase, Chain A"/>
    <property type="match status" value="1"/>
</dbReference>
<evidence type="ECO:0000313" key="6">
    <source>
        <dbReference type="Proteomes" id="UP000026915"/>
    </source>
</evidence>
<dbReference type="HOGENOM" id="CLU_120224_0_0_1"/>
<reference evidence="5 6" key="1">
    <citation type="journal article" date="2013" name="Genome Biol.">
        <title>The genome sequence of the most widely cultivated cacao type and its use to identify candidate genes regulating pod color.</title>
        <authorList>
            <person name="Motamayor J.C."/>
            <person name="Mockaitis K."/>
            <person name="Schmutz J."/>
            <person name="Haiminen N."/>
            <person name="Iii D.L."/>
            <person name="Cornejo O."/>
            <person name="Findley S.D."/>
            <person name="Zheng P."/>
            <person name="Utro F."/>
            <person name="Royaert S."/>
            <person name="Saski C."/>
            <person name="Jenkins J."/>
            <person name="Podicheti R."/>
            <person name="Zhao M."/>
            <person name="Scheffler B.E."/>
            <person name="Stack J.C."/>
            <person name="Feltus F.A."/>
            <person name="Mustiga G.M."/>
            <person name="Amores F."/>
            <person name="Phillips W."/>
            <person name="Marelli J.P."/>
            <person name="May G.D."/>
            <person name="Shapiro H."/>
            <person name="Ma J."/>
            <person name="Bustamante C.D."/>
            <person name="Schnell R.J."/>
            <person name="Main D."/>
            <person name="Gilbert D."/>
            <person name="Parida L."/>
            <person name="Kuhn D.N."/>
        </authorList>
    </citation>
    <scope>NUCLEOTIDE SEQUENCE [LARGE SCALE GENOMIC DNA]</scope>
    <source>
        <strain evidence="6">cv. Matina 1-6</strain>
    </source>
</reference>
<dbReference type="PROSITE" id="PS50600">
    <property type="entry name" value="ULP_PROTEASE"/>
    <property type="match status" value="1"/>
</dbReference>
<proteinExistence type="inferred from homology"/>
<evidence type="ECO:0000256" key="2">
    <source>
        <dbReference type="ARBA" id="ARBA00022670"/>
    </source>
</evidence>
<dbReference type="GO" id="GO:0006508">
    <property type="term" value="P:proteolysis"/>
    <property type="evidence" value="ECO:0007669"/>
    <property type="project" value="UniProtKB-KW"/>
</dbReference>
<dbReference type="InParanoid" id="A0A061GVU7"/>
<dbReference type="EMBL" id="CM001887">
    <property type="protein sequence ID" value="EOY33292.1"/>
    <property type="molecule type" value="Genomic_DNA"/>
</dbReference>
<name>A0A061GVU7_THECC</name>
<dbReference type="Proteomes" id="UP000026915">
    <property type="component" value="Chromosome 9"/>
</dbReference>
<dbReference type="Pfam" id="PF02902">
    <property type="entry name" value="Peptidase_C48"/>
    <property type="match status" value="1"/>
</dbReference>
<dbReference type="InterPro" id="IPR003653">
    <property type="entry name" value="Peptidase_C48_C"/>
</dbReference>
<keyword evidence="2" id="KW-0645">Protease</keyword>
<evidence type="ECO:0000256" key="3">
    <source>
        <dbReference type="ARBA" id="ARBA00022801"/>
    </source>
</evidence>
<keyword evidence="3" id="KW-0378">Hydrolase</keyword>
<dbReference type="Gramene" id="EOY33292">
    <property type="protein sequence ID" value="EOY33292"/>
    <property type="gene ID" value="TCM_041240"/>
</dbReference>
<keyword evidence="6" id="KW-1185">Reference proteome</keyword>
<organism evidence="5 6">
    <name type="scientific">Theobroma cacao</name>
    <name type="common">Cacao</name>
    <name type="synonym">Cocoa</name>
    <dbReference type="NCBI Taxonomy" id="3641"/>
    <lineage>
        <taxon>Eukaryota</taxon>
        <taxon>Viridiplantae</taxon>
        <taxon>Streptophyta</taxon>
        <taxon>Embryophyta</taxon>
        <taxon>Tracheophyta</taxon>
        <taxon>Spermatophyta</taxon>
        <taxon>Magnoliopsida</taxon>
        <taxon>eudicotyledons</taxon>
        <taxon>Gunneridae</taxon>
        <taxon>Pentapetalae</taxon>
        <taxon>rosids</taxon>
        <taxon>malvids</taxon>
        <taxon>Malvales</taxon>
        <taxon>Malvaceae</taxon>
        <taxon>Byttnerioideae</taxon>
        <taxon>Theobroma</taxon>
    </lineage>
</organism>
<protein>
    <recommendedName>
        <fullName evidence="4">Ubiquitin-like protease family profile domain-containing protein</fullName>
    </recommendedName>
</protein>